<dbReference type="EMBL" id="JACIGY010000002">
    <property type="protein sequence ID" value="MBB4411387.1"/>
    <property type="molecule type" value="Genomic_DNA"/>
</dbReference>
<comment type="caution">
    <text evidence="2">The sequence shown here is derived from an EMBL/GenBank/DDBJ whole genome shotgun (WGS) entry which is preliminary data.</text>
</comment>
<evidence type="ECO:0000313" key="2">
    <source>
        <dbReference type="EMBL" id="MBB4348150.1"/>
    </source>
</evidence>
<dbReference type="EMBL" id="JACIHM010000002">
    <property type="protein sequence ID" value="MBB4446076.1"/>
    <property type="molecule type" value="Genomic_DNA"/>
</dbReference>
<evidence type="ECO:0000313" key="3">
    <source>
        <dbReference type="EMBL" id="MBB4411387.1"/>
    </source>
</evidence>
<accession>A0A7W6S829</accession>
<keyword evidence="1" id="KW-0812">Transmembrane</keyword>
<evidence type="ECO:0000313" key="7">
    <source>
        <dbReference type="Proteomes" id="UP000576087"/>
    </source>
</evidence>
<name>A0A7W6S829_9HYPH</name>
<feature type="transmembrane region" description="Helical" evidence="1">
    <location>
        <begin position="43"/>
        <end position="63"/>
    </location>
</feature>
<keyword evidence="6" id="KW-1185">Reference proteome</keyword>
<evidence type="ECO:0000256" key="1">
    <source>
        <dbReference type="SAM" id="Phobius"/>
    </source>
</evidence>
<keyword evidence="1" id="KW-0472">Membrane</keyword>
<sequence>MDLMKNWYQSKTIWGALIAVAASALQLAGLEIGAADQAELADIAVTLTGAAGGLLALYGRLVATGSIGGKAPSRPS</sequence>
<gene>
    <name evidence="3" type="ORF">GGE31_001892</name>
    <name evidence="2" type="ORF">GGE33_001892</name>
    <name evidence="4" type="ORF">GGE35_001892</name>
</gene>
<evidence type="ECO:0000313" key="4">
    <source>
        <dbReference type="EMBL" id="MBB4446076.1"/>
    </source>
</evidence>
<evidence type="ECO:0000313" key="5">
    <source>
        <dbReference type="Proteomes" id="UP000520770"/>
    </source>
</evidence>
<dbReference type="Proteomes" id="UP000576087">
    <property type="component" value="Unassembled WGS sequence"/>
</dbReference>
<protein>
    <recommendedName>
        <fullName evidence="8">Holin</fullName>
    </recommendedName>
</protein>
<reference evidence="5 6" key="1">
    <citation type="submission" date="2020-08" db="EMBL/GenBank/DDBJ databases">
        <title>Genomic Encyclopedia of Type Strains, Phase IV (KMG-V): Genome sequencing to study the core and pangenomes of soil and plant-associated prokaryotes.</title>
        <authorList>
            <person name="Whitman W."/>
        </authorList>
    </citation>
    <scope>NUCLEOTIDE SEQUENCE [LARGE SCALE GENOMIC DNA]</scope>
    <source>
        <strain evidence="3 6">SEMIA 444</strain>
        <strain evidence="2 5">SEMIA 448</strain>
        <strain evidence="4 7">SEMIA 452</strain>
    </source>
</reference>
<organism evidence="2 5">
    <name type="scientific">Aliirhizobium cellulosilyticum</name>
    <dbReference type="NCBI Taxonomy" id="393664"/>
    <lineage>
        <taxon>Bacteria</taxon>
        <taxon>Pseudomonadati</taxon>
        <taxon>Pseudomonadota</taxon>
        <taxon>Alphaproteobacteria</taxon>
        <taxon>Hyphomicrobiales</taxon>
        <taxon>Rhizobiaceae</taxon>
        <taxon>Aliirhizobium</taxon>
    </lineage>
</organism>
<proteinExistence type="predicted"/>
<evidence type="ECO:0008006" key="8">
    <source>
        <dbReference type="Google" id="ProtNLM"/>
    </source>
</evidence>
<dbReference type="AlphaFoldDB" id="A0A7W6S829"/>
<dbReference type="EMBL" id="JACIGW010000002">
    <property type="protein sequence ID" value="MBB4348150.1"/>
    <property type="molecule type" value="Genomic_DNA"/>
</dbReference>
<dbReference type="Proteomes" id="UP000520770">
    <property type="component" value="Unassembled WGS sequence"/>
</dbReference>
<evidence type="ECO:0000313" key="6">
    <source>
        <dbReference type="Proteomes" id="UP000524535"/>
    </source>
</evidence>
<keyword evidence="1" id="KW-1133">Transmembrane helix</keyword>
<dbReference type="Proteomes" id="UP000524535">
    <property type="component" value="Unassembled WGS sequence"/>
</dbReference>
<dbReference type="RefSeq" id="WP_183822590.1">
    <property type="nucleotide sequence ID" value="NZ_JACIGW010000002.1"/>
</dbReference>